<evidence type="ECO:0000259" key="6">
    <source>
        <dbReference type="PROSITE" id="PS50089"/>
    </source>
</evidence>
<dbReference type="GO" id="GO:0006281">
    <property type="term" value="P:DNA repair"/>
    <property type="evidence" value="ECO:0007669"/>
    <property type="project" value="TreeGrafter"/>
</dbReference>
<dbReference type="InterPro" id="IPR017907">
    <property type="entry name" value="Znf_RING_CS"/>
</dbReference>
<sequence>MDYRCPNCKADESTAGVKLMFSICGHHICDVCIKTLFRIEILIQCPTCQRQLKRNDYSNKYIEDQEIEKDREVRKKVLEIYGKLEEDFINKAEYYDYLETIENIIEDILGQRNLENIKQQMDIEKENNKQSLQNFEIRRNALLEKLYAKAVIEDSIYDENLRERAKKLLEEKEDESMDVEYAVKEMPVCKNIDSKYDIMQFEEDFKCLFLSASGFDKDEIIRTSLKELIDGLA</sequence>
<dbReference type="GO" id="GO:0006357">
    <property type="term" value="P:regulation of transcription by RNA polymerase II"/>
    <property type="evidence" value="ECO:0007669"/>
    <property type="project" value="TreeGrafter"/>
</dbReference>
<feature type="coiled-coil region" evidence="5">
    <location>
        <begin position="114"/>
        <end position="178"/>
    </location>
</feature>
<evidence type="ECO:0000256" key="1">
    <source>
        <dbReference type="ARBA" id="ARBA00022723"/>
    </source>
</evidence>
<evidence type="ECO:0000256" key="2">
    <source>
        <dbReference type="ARBA" id="ARBA00022771"/>
    </source>
</evidence>
<keyword evidence="5" id="KW-0175">Coiled coil</keyword>
<proteinExistence type="predicted"/>
<evidence type="ECO:0000313" key="8">
    <source>
        <dbReference type="Proteomes" id="UP000187209"/>
    </source>
</evidence>
<keyword evidence="1" id="KW-0479">Metal-binding</keyword>
<dbReference type="PROSITE" id="PS00518">
    <property type="entry name" value="ZF_RING_1"/>
    <property type="match status" value="1"/>
</dbReference>
<dbReference type="GO" id="GO:0008270">
    <property type="term" value="F:zinc ion binding"/>
    <property type="evidence" value="ECO:0007669"/>
    <property type="project" value="UniProtKB-KW"/>
</dbReference>
<dbReference type="SUPFAM" id="SSF57850">
    <property type="entry name" value="RING/U-box"/>
    <property type="match status" value="1"/>
</dbReference>
<keyword evidence="2 4" id="KW-0863">Zinc-finger</keyword>
<dbReference type="InterPro" id="IPR001841">
    <property type="entry name" value="Znf_RING"/>
</dbReference>
<dbReference type="InterPro" id="IPR013083">
    <property type="entry name" value="Znf_RING/FYVE/PHD"/>
</dbReference>
<gene>
    <name evidence="7" type="ORF">SteCoe_23735</name>
</gene>
<dbReference type="EMBL" id="MPUH01000610">
    <property type="protein sequence ID" value="OMJ76800.1"/>
    <property type="molecule type" value="Genomic_DNA"/>
</dbReference>
<evidence type="ECO:0000256" key="3">
    <source>
        <dbReference type="ARBA" id="ARBA00022833"/>
    </source>
</evidence>
<reference evidence="7 8" key="1">
    <citation type="submission" date="2016-11" db="EMBL/GenBank/DDBJ databases">
        <title>The macronuclear genome of Stentor coeruleus: a giant cell with tiny introns.</title>
        <authorList>
            <person name="Slabodnick M."/>
            <person name="Ruby J.G."/>
            <person name="Reiff S.B."/>
            <person name="Swart E.C."/>
            <person name="Gosai S."/>
            <person name="Prabakaran S."/>
            <person name="Witkowska E."/>
            <person name="Larue G.E."/>
            <person name="Fisher S."/>
            <person name="Freeman R.M."/>
            <person name="Gunawardena J."/>
            <person name="Chu W."/>
            <person name="Stover N.A."/>
            <person name="Gregory B.D."/>
            <person name="Nowacki M."/>
            <person name="Derisi J."/>
            <person name="Roy S.W."/>
            <person name="Marshall W.F."/>
            <person name="Sood P."/>
        </authorList>
    </citation>
    <scope>NUCLEOTIDE SEQUENCE [LARGE SCALE GENOMIC DNA]</scope>
    <source>
        <strain evidence="7">WM001</strain>
    </source>
</reference>
<organism evidence="7 8">
    <name type="scientific">Stentor coeruleus</name>
    <dbReference type="NCBI Taxonomy" id="5963"/>
    <lineage>
        <taxon>Eukaryota</taxon>
        <taxon>Sar</taxon>
        <taxon>Alveolata</taxon>
        <taxon>Ciliophora</taxon>
        <taxon>Postciliodesmatophora</taxon>
        <taxon>Heterotrichea</taxon>
        <taxon>Heterotrichida</taxon>
        <taxon>Stentoridae</taxon>
        <taxon>Stentor</taxon>
    </lineage>
</organism>
<dbReference type="PANTHER" id="PTHR12683:SF13">
    <property type="entry name" value="CDK-ACTIVATING KINASE ASSEMBLY FACTOR MAT1"/>
    <property type="match status" value="1"/>
</dbReference>
<evidence type="ECO:0000313" key="7">
    <source>
        <dbReference type="EMBL" id="OMJ76800.1"/>
    </source>
</evidence>
<dbReference type="Pfam" id="PF06391">
    <property type="entry name" value="MAT1"/>
    <property type="match status" value="1"/>
</dbReference>
<dbReference type="InterPro" id="IPR015877">
    <property type="entry name" value="MAT1_centre"/>
</dbReference>
<dbReference type="GO" id="GO:0005675">
    <property type="term" value="C:transcription factor TFIIH holo complex"/>
    <property type="evidence" value="ECO:0007669"/>
    <property type="project" value="TreeGrafter"/>
</dbReference>
<keyword evidence="3" id="KW-0862">Zinc</keyword>
<dbReference type="PANTHER" id="PTHR12683">
    <property type="entry name" value="CDK-ACTIVATING KINASE ASSEMBLY FACTOR MAT1"/>
    <property type="match status" value="1"/>
</dbReference>
<protein>
    <recommendedName>
        <fullName evidence="6">RING-type domain-containing protein</fullName>
    </recommendedName>
</protein>
<evidence type="ECO:0000256" key="5">
    <source>
        <dbReference type="SAM" id="Coils"/>
    </source>
</evidence>
<dbReference type="OrthoDB" id="5963at2759"/>
<comment type="caution">
    <text evidence="7">The sequence shown here is derived from an EMBL/GenBank/DDBJ whole genome shotgun (WGS) entry which is preliminary data.</text>
</comment>
<keyword evidence="8" id="KW-1185">Reference proteome</keyword>
<dbReference type="Proteomes" id="UP000187209">
    <property type="component" value="Unassembled WGS sequence"/>
</dbReference>
<evidence type="ECO:0000256" key="4">
    <source>
        <dbReference type="PROSITE-ProRule" id="PRU00175"/>
    </source>
</evidence>
<name>A0A1R2BJ51_9CILI</name>
<accession>A0A1R2BJ51</accession>
<feature type="domain" description="RING-type" evidence="6">
    <location>
        <begin position="5"/>
        <end position="49"/>
    </location>
</feature>
<dbReference type="Gene3D" id="3.30.40.10">
    <property type="entry name" value="Zinc/RING finger domain, C3HC4 (zinc finger)"/>
    <property type="match status" value="1"/>
</dbReference>
<dbReference type="AlphaFoldDB" id="A0A1R2BJ51"/>
<dbReference type="PROSITE" id="PS50089">
    <property type="entry name" value="ZF_RING_2"/>
    <property type="match status" value="1"/>
</dbReference>